<dbReference type="Gene3D" id="3.40.50.2300">
    <property type="match status" value="1"/>
</dbReference>
<dbReference type="SUPFAM" id="SSF52172">
    <property type="entry name" value="CheY-like"/>
    <property type="match status" value="1"/>
</dbReference>
<evidence type="ECO:0000313" key="3">
    <source>
        <dbReference type="Proteomes" id="UP000502179"/>
    </source>
</evidence>
<reference evidence="2 3" key="1">
    <citation type="submission" date="2020-02" db="EMBL/GenBank/DDBJ databases">
        <title>Genome analysis of Thermosulfuriphilus ammonigenes ST65T, an anaerobic thermophilic chemolithoautotrophic bacterium isolated from a deep-sea hydrothermal vent.</title>
        <authorList>
            <person name="Slobodkina G."/>
            <person name="Allioux M."/>
            <person name="Merkel A."/>
            <person name="Alain K."/>
            <person name="Jebbar M."/>
            <person name="Slobodkin A."/>
        </authorList>
    </citation>
    <scope>NUCLEOTIDE SEQUENCE [LARGE SCALE GENOMIC DNA]</scope>
    <source>
        <strain evidence="2 3">ST65</strain>
    </source>
</reference>
<keyword evidence="3" id="KW-1185">Reference proteome</keyword>
<proteinExistence type="predicted"/>
<evidence type="ECO:0000313" key="2">
    <source>
        <dbReference type="EMBL" id="QIJ72232.1"/>
    </source>
</evidence>
<dbReference type="Pfam" id="PF00072">
    <property type="entry name" value="Response_reg"/>
    <property type="match status" value="1"/>
</dbReference>
<gene>
    <name evidence="2" type="ORF">G4V39_08095</name>
</gene>
<dbReference type="CDD" id="cd00156">
    <property type="entry name" value="REC"/>
    <property type="match status" value="1"/>
</dbReference>
<accession>A0A6G7PX49</accession>
<dbReference type="InterPro" id="IPR011006">
    <property type="entry name" value="CheY-like_superfamily"/>
</dbReference>
<keyword evidence="1" id="KW-0597">Phosphoprotein</keyword>
<dbReference type="Proteomes" id="UP000502179">
    <property type="component" value="Chromosome"/>
</dbReference>
<dbReference type="EMBL" id="CP048877">
    <property type="protein sequence ID" value="QIJ72232.1"/>
    <property type="molecule type" value="Genomic_DNA"/>
</dbReference>
<dbReference type="PROSITE" id="PS50110">
    <property type="entry name" value="RESPONSE_REGULATORY"/>
    <property type="match status" value="1"/>
</dbReference>
<protein>
    <submittedName>
        <fullName evidence="2">Response regulator</fullName>
    </submittedName>
</protein>
<dbReference type="AlphaFoldDB" id="A0A6G7PX49"/>
<dbReference type="PANTHER" id="PTHR44591:SF3">
    <property type="entry name" value="RESPONSE REGULATORY DOMAIN-CONTAINING PROTEIN"/>
    <property type="match status" value="1"/>
</dbReference>
<dbReference type="SMART" id="SM00448">
    <property type="entry name" value="REC"/>
    <property type="match status" value="1"/>
</dbReference>
<organism evidence="2 3">
    <name type="scientific">Thermosulfuriphilus ammonigenes</name>
    <dbReference type="NCBI Taxonomy" id="1936021"/>
    <lineage>
        <taxon>Bacteria</taxon>
        <taxon>Pseudomonadati</taxon>
        <taxon>Thermodesulfobacteriota</taxon>
        <taxon>Thermodesulfobacteria</taxon>
        <taxon>Thermodesulfobacteriales</taxon>
        <taxon>Thermodesulfobacteriaceae</taxon>
        <taxon>Thermosulfuriphilus</taxon>
    </lineage>
</organism>
<name>A0A6G7PX49_9BACT</name>
<dbReference type="PANTHER" id="PTHR44591">
    <property type="entry name" value="STRESS RESPONSE REGULATOR PROTEIN 1"/>
    <property type="match status" value="1"/>
</dbReference>
<sequence length="129" mass="14035">MADRPSVLVVDDEPLVRQIMVEMLKHLGIETSEAQDGSEAKDLTRTHKFSLIFLDVSLPDIDGRNLAPMLKQISPESRIVIASGYEVDPASVPGADAFLKKPFSLASLKEIVSSFFGPKDLPKGEPCPS</sequence>
<dbReference type="GO" id="GO:0000160">
    <property type="term" value="P:phosphorelay signal transduction system"/>
    <property type="evidence" value="ECO:0007669"/>
    <property type="project" value="InterPro"/>
</dbReference>
<dbReference type="KEGG" id="tav:G4V39_08095"/>
<evidence type="ECO:0000256" key="1">
    <source>
        <dbReference type="ARBA" id="ARBA00022553"/>
    </source>
</evidence>
<dbReference type="InterPro" id="IPR050595">
    <property type="entry name" value="Bact_response_regulator"/>
</dbReference>
<dbReference type="InterPro" id="IPR001789">
    <property type="entry name" value="Sig_transdc_resp-reg_receiver"/>
</dbReference>
<dbReference type="RefSeq" id="WP_166032450.1">
    <property type="nucleotide sequence ID" value="NZ_CP048877.1"/>
</dbReference>